<evidence type="ECO:0000313" key="2">
    <source>
        <dbReference type="EMBL" id="RWR75192.1"/>
    </source>
</evidence>
<sequence>MPSNATLSHHTTSHHMALGFASSLQLLPFPSISHLNLLPFLKRLFSFVFLKDLSLSFYFLYCGLTSCTIDLDDHQTSIHFYVPTRRRFSKPALVLVHGFGGNARWQWQHQVQALSSAFDLFVPDLIYFGGSSSTSAERSVEFQARCVGEGLRRLGVERYSACGLSYGGFVVYQMAEAYREEIEKVVIMSSGICAKEEQREEMLRREGRDVVEILMPERAEDLRVLVERSMYRPPSWMPGFLLQDFIHVMYMDHRKERIEMLKELLEKKVEVNPLHVLNQETLIIWGDQDNVFPLYMGYQLKRHLGEKSRLEIIKDAGHASQMESPRLVNDLIKSFICDSWQ</sequence>
<dbReference type="EMBL" id="QPKB01000001">
    <property type="protein sequence ID" value="RWR75192.1"/>
    <property type="molecule type" value="Genomic_DNA"/>
</dbReference>
<dbReference type="Pfam" id="PF00561">
    <property type="entry name" value="Abhydrolase_1"/>
    <property type="match status" value="1"/>
</dbReference>
<dbReference type="Proteomes" id="UP000283530">
    <property type="component" value="Unassembled WGS sequence"/>
</dbReference>
<dbReference type="PANTHER" id="PTHR43139">
    <property type="entry name" value="SI:DKEY-122A22.2"/>
    <property type="match status" value="1"/>
</dbReference>
<dbReference type="SUPFAM" id="SSF53474">
    <property type="entry name" value="alpha/beta-Hydrolases"/>
    <property type="match status" value="1"/>
</dbReference>
<dbReference type="GO" id="GO:0016787">
    <property type="term" value="F:hydrolase activity"/>
    <property type="evidence" value="ECO:0007669"/>
    <property type="project" value="UniProtKB-KW"/>
</dbReference>
<dbReference type="PANTHER" id="PTHR43139:SF37">
    <property type="entry name" value="ALPHA_BETA-HYDROLASES SUPERFAMILY PROTEIN"/>
    <property type="match status" value="1"/>
</dbReference>
<comment type="caution">
    <text evidence="2">The sequence shown here is derived from an EMBL/GenBank/DDBJ whole genome shotgun (WGS) entry which is preliminary data.</text>
</comment>
<dbReference type="InterPro" id="IPR052370">
    <property type="entry name" value="Meta-cleavage_hydrolase"/>
</dbReference>
<evidence type="ECO:0000313" key="3">
    <source>
        <dbReference type="Proteomes" id="UP000283530"/>
    </source>
</evidence>
<accession>A0A3S3M8N4</accession>
<keyword evidence="2" id="KW-0378">Hydrolase</keyword>
<name>A0A3S3M8N4_9MAGN</name>
<reference evidence="2 3" key="1">
    <citation type="journal article" date="2019" name="Nat. Plants">
        <title>Stout camphor tree genome fills gaps in understanding of flowering plant genome evolution.</title>
        <authorList>
            <person name="Chaw S.M."/>
            <person name="Liu Y.C."/>
            <person name="Wu Y.W."/>
            <person name="Wang H.Y."/>
            <person name="Lin C.I."/>
            <person name="Wu C.S."/>
            <person name="Ke H.M."/>
            <person name="Chang L.Y."/>
            <person name="Hsu C.Y."/>
            <person name="Yang H.T."/>
            <person name="Sudianto E."/>
            <person name="Hsu M.H."/>
            <person name="Wu K.P."/>
            <person name="Wang L.N."/>
            <person name="Leebens-Mack J.H."/>
            <person name="Tsai I.J."/>
        </authorList>
    </citation>
    <scope>NUCLEOTIDE SEQUENCE [LARGE SCALE GENOMIC DNA]</scope>
    <source>
        <strain evidence="3">cv. Chaw 1501</strain>
        <tissue evidence="2">Young leaves</tissue>
    </source>
</reference>
<protein>
    <submittedName>
        <fullName evidence="2">Alpha/beta hydrolase fold-1</fullName>
    </submittedName>
</protein>
<dbReference type="InterPro" id="IPR029058">
    <property type="entry name" value="AB_hydrolase_fold"/>
</dbReference>
<dbReference type="Gene3D" id="3.40.50.1820">
    <property type="entry name" value="alpha/beta hydrolase"/>
    <property type="match status" value="1"/>
</dbReference>
<dbReference type="STRING" id="337451.A0A3S3M8N4"/>
<dbReference type="AlphaFoldDB" id="A0A3S3M8N4"/>
<evidence type="ECO:0000259" key="1">
    <source>
        <dbReference type="Pfam" id="PF00561"/>
    </source>
</evidence>
<gene>
    <name evidence="2" type="ORF">CKAN_00356400</name>
</gene>
<dbReference type="OrthoDB" id="6431331at2759"/>
<dbReference type="InterPro" id="IPR000073">
    <property type="entry name" value="AB_hydrolase_1"/>
</dbReference>
<proteinExistence type="predicted"/>
<feature type="domain" description="AB hydrolase-1" evidence="1">
    <location>
        <begin position="91"/>
        <end position="325"/>
    </location>
</feature>
<keyword evidence="3" id="KW-1185">Reference proteome</keyword>
<organism evidence="2 3">
    <name type="scientific">Cinnamomum micranthum f. kanehirae</name>
    <dbReference type="NCBI Taxonomy" id="337451"/>
    <lineage>
        <taxon>Eukaryota</taxon>
        <taxon>Viridiplantae</taxon>
        <taxon>Streptophyta</taxon>
        <taxon>Embryophyta</taxon>
        <taxon>Tracheophyta</taxon>
        <taxon>Spermatophyta</taxon>
        <taxon>Magnoliopsida</taxon>
        <taxon>Magnoliidae</taxon>
        <taxon>Laurales</taxon>
        <taxon>Lauraceae</taxon>
        <taxon>Cinnamomum</taxon>
    </lineage>
</organism>
<dbReference type="PRINTS" id="PR00111">
    <property type="entry name" value="ABHYDROLASE"/>
</dbReference>